<comment type="subcellular location">
    <subcellularLocation>
        <location evidence="1">Secreted</location>
        <location evidence="1">Cell wall</location>
    </subcellularLocation>
</comment>
<evidence type="ECO:0000256" key="4">
    <source>
        <dbReference type="ARBA" id="ARBA00022729"/>
    </source>
</evidence>
<feature type="chain" id="PRO_5035209272" description="Hyphally-regulated cell wall protein N-terminal domain-containing protein" evidence="6">
    <location>
        <begin position="21"/>
        <end position="377"/>
    </location>
</feature>
<evidence type="ECO:0000256" key="3">
    <source>
        <dbReference type="ARBA" id="ARBA00022525"/>
    </source>
</evidence>
<evidence type="ECO:0000256" key="1">
    <source>
        <dbReference type="ARBA" id="ARBA00004191"/>
    </source>
</evidence>
<keyword evidence="4 6" id="KW-0732">Signal</keyword>
<evidence type="ECO:0000256" key="6">
    <source>
        <dbReference type="SAM" id="SignalP"/>
    </source>
</evidence>
<dbReference type="Proteomes" id="UP000694255">
    <property type="component" value="Unassembled WGS sequence"/>
</dbReference>
<evidence type="ECO:0000313" key="8">
    <source>
        <dbReference type="EMBL" id="KAG7666129.1"/>
    </source>
</evidence>
<evidence type="ECO:0000256" key="2">
    <source>
        <dbReference type="ARBA" id="ARBA00022512"/>
    </source>
</evidence>
<evidence type="ECO:0000313" key="9">
    <source>
        <dbReference type="Proteomes" id="UP000694255"/>
    </source>
</evidence>
<reference evidence="8 9" key="1">
    <citation type="journal article" date="2021" name="DNA Res.">
        <title>Genome analysis of Candida subhashii reveals its hybrid nature and dual mitochondrial genome conformations.</title>
        <authorList>
            <person name="Mixao V."/>
            <person name="Hegedusova E."/>
            <person name="Saus E."/>
            <person name="Pryszcz L.P."/>
            <person name="Cillingova A."/>
            <person name="Nosek J."/>
            <person name="Gabaldon T."/>
        </authorList>
    </citation>
    <scope>NUCLEOTIDE SEQUENCE [LARGE SCALE GENOMIC DNA]</scope>
    <source>
        <strain evidence="8 9">CBS 10753</strain>
    </source>
</reference>
<dbReference type="GO" id="GO:0009277">
    <property type="term" value="C:fungal-type cell wall"/>
    <property type="evidence" value="ECO:0007669"/>
    <property type="project" value="UniProtKB-ARBA"/>
</dbReference>
<protein>
    <recommendedName>
        <fullName evidence="7">Hyphally-regulated cell wall protein N-terminal domain-containing protein</fullName>
    </recommendedName>
</protein>
<keyword evidence="2" id="KW-0134">Cell wall</keyword>
<organism evidence="8 9">
    <name type="scientific">[Candida] subhashii</name>
    <dbReference type="NCBI Taxonomy" id="561895"/>
    <lineage>
        <taxon>Eukaryota</taxon>
        <taxon>Fungi</taxon>
        <taxon>Dikarya</taxon>
        <taxon>Ascomycota</taxon>
        <taxon>Saccharomycotina</taxon>
        <taxon>Pichiomycetes</taxon>
        <taxon>Debaryomycetaceae</taxon>
        <taxon>Spathaspora</taxon>
    </lineage>
</organism>
<gene>
    <name evidence="8" type="ORF">J8A68_000386</name>
</gene>
<dbReference type="OrthoDB" id="4026618at2759"/>
<feature type="domain" description="Hyphally-regulated cell wall protein N-terminal" evidence="7">
    <location>
        <begin position="80"/>
        <end position="283"/>
    </location>
</feature>
<evidence type="ECO:0000256" key="5">
    <source>
        <dbReference type="ARBA" id="ARBA00023180"/>
    </source>
</evidence>
<dbReference type="InterPro" id="IPR021031">
    <property type="entry name" value="Hyphal-reg_cell_wall_N"/>
</dbReference>
<feature type="signal peptide" evidence="6">
    <location>
        <begin position="1"/>
        <end position="20"/>
    </location>
</feature>
<dbReference type="GeneID" id="73467187"/>
<comment type="caution">
    <text evidence="8">The sequence shown here is derived from an EMBL/GenBank/DDBJ whole genome shotgun (WGS) entry which is preliminary data.</text>
</comment>
<keyword evidence="3" id="KW-0964">Secreted</keyword>
<proteinExistence type="predicted"/>
<dbReference type="EMBL" id="JAGSYN010000043">
    <property type="protein sequence ID" value="KAG7666129.1"/>
    <property type="molecule type" value="Genomic_DNA"/>
</dbReference>
<name>A0A8J5QTI2_9ASCO</name>
<keyword evidence="5" id="KW-0325">Glycoprotein</keyword>
<evidence type="ECO:0000259" key="7">
    <source>
        <dbReference type="Pfam" id="PF11765"/>
    </source>
</evidence>
<sequence>MVQFNLICVLLLAIFNATASLTIENEFIQIGGEFKKPELGINGILSLIDVSTVVVQQFNNSNQTYYLGGYNPAEDSILIYELKNDGQFYLNGTLHKNDTELYFRRAVNNGVITIVDIDYITMNVKNEGEIYLISSIPGSSDTADLYLASNNLTCVHNTSVSISDESSGDGCIVLEDSDMRAGKQVNSWICLGGQSEVRLDFTSNTTATVIKVANFGGKNTFMISGIANNGTVDPFEYRENRYLDVKPENAHDPMVFDIGPGYDSKSFKYEVGSHGNGVLRVSYPSASDLGNSCPCSCSSISPVKVPGVVPTVIATTLKNSAATVVTSTAAIDTRPTTIGDIVTSATKTTSTSKDGVGKNAASLLTTIMLILSCLCII</sequence>
<accession>A0A8J5QTI2</accession>
<dbReference type="AlphaFoldDB" id="A0A8J5QTI2"/>
<dbReference type="Pfam" id="PF11765">
    <property type="entry name" value="Hyphal_reg_CWP"/>
    <property type="match status" value="1"/>
</dbReference>
<dbReference type="RefSeq" id="XP_049266361.1">
    <property type="nucleotide sequence ID" value="XM_049407785.1"/>
</dbReference>
<keyword evidence="9" id="KW-1185">Reference proteome</keyword>